<dbReference type="EMBL" id="CAJHIA010000013">
    <property type="protein sequence ID" value="CAD6444952.1"/>
    <property type="molecule type" value="Genomic_DNA"/>
</dbReference>
<comment type="caution">
    <text evidence="2">The sequence shown here is derived from an EMBL/GenBank/DDBJ whole genome shotgun (WGS) entry which is preliminary data.</text>
</comment>
<feature type="compositionally biased region" description="Basic residues" evidence="1">
    <location>
        <begin position="9"/>
        <end position="26"/>
    </location>
</feature>
<evidence type="ECO:0000313" key="2">
    <source>
        <dbReference type="EMBL" id="CAD6444952.1"/>
    </source>
</evidence>
<dbReference type="AlphaFoldDB" id="A0A8H2VUS5"/>
<accession>A0A8H2VUS5</accession>
<proteinExistence type="predicted"/>
<dbReference type="Proteomes" id="UP000624404">
    <property type="component" value="Unassembled WGS sequence"/>
</dbReference>
<evidence type="ECO:0000313" key="3">
    <source>
        <dbReference type="Proteomes" id="UP000624404"/>
    </source>
</evidence>
<gene>
    <name evidence="2" type="ORF">SCLTRI_LOCUS4747</name>
</gene>
<protein>
    <submittedName>
        <fullName evidence="2">A25eb154-2023-445b-b68e-dcef461b3c55</fullName>
    </submittedName>
</protein>
<keyword evidence="3" id="KW-1185">Reference proteome</keyword>
<reference evidence="2" key="1">
    <citation type="submission" date="2020-10" db="EMBL/GenBank/DDBJ databases">
        <authorList>
            <person name="Kusch S."/>
        </authorList>
    </citation>
    <scope>NUCLEOTIDE SEQUENCE</scope>
    <source>
        <strain evidence="2">SwB9</strain>
    </source>
</reference>
<evidence type="ECO:0000256" key="1">
    <source>
        <dbReference type="SAM" id="MobiDB-lite"/>
    </source>
</evidence>
<sequence length="47" mass="5325">MQRSNSLGRAKRKNVLTKPFSSRHHSFSQSNYPVTIFRLAVPGSHKA</sequence>
<name>A0A8H2VUS5_9HELO</name>
<feature type="region of interest" description="Disordered" evidence="1">
    <location>
        <begin position="1"/>
        <end position="27"/>
    </location>
</feature>
<organism evidence="2 3">
    <name type="scientific">Sclerotinia trifoliorum</name>
    <dbReference type="NCBI Taxonomy" id="28548"/>
    <lineage>
        <taxon>Eukaryota</taxon>
        <taxon>Fungi</taxon>
        <taxon>Dikarya</taxon>
        <taxon>Ascomycota</taxon>
        <taxon>Pezizomycotina</taxon>
        <taxon>Leotiomycetes</taxon>
        <taxon>Helotiales</taxon>
        <taxon>Sclerotiniaceae</taxon>
        <taxon>Sclerotinia</taxon>
    </lineage>
</organism>